<evidence type="ECO:0000313" key="3">
    <source>
        <dbReference type="Proteomes" id="UP000388452"/>
    </source>
</evidence>
<dbReference type="AlphaFoldDB" id="A0A5P8JNF5"/>
<dbReference type="InterPro" id="IPR039422">
    <property type="entry name" value="MarR/SlyA-like"/>
</dbReference>
<organism evidence="2 3">
    <name type="scientific">Lacticaseibacillus manihotivorans</name>
    <dbReference type="NCBI Taxonomy" id="88233"/>
    <lineage>
        <taxon>Bacteria</taxon>
        <taxon>Bacillati</taxon>
        <taxon>Bacillota</taxon>
        <taxon>Bacilli</taxon>
        <taxon>Lactobacillales</taxon>
        <taxon>Lactobacillaceae</taxon>
        <taxon>Lacticaseibacillus</taxon>
    </lineage>
</organism>
<dbReference type="EMBL" id="CP045068">
    <property type="protein sequence ID" value="QFQ90626.1"/>
    <property type="molecule type" value="Genomic_DNA"/>
</dbReference>
<dbReference type="SMART" id="SM00347">
    <property type="entry name" value="HTH_MARR"/>
    <property type="match status" value="1"/>
</dbReference>
<proteinExistence type="predicted"/>
<protein>
    <submittedName>
        <fullName evidence="2">MarR family transcriptional regulator</fullName>
    </submittedName>
</protein>
<dbReference type="PANTHER" id="PTHR33164:SF43">
    <property type="entry name" value="HTH-TYPE TRANSCRIPTIONAL REPRESSOR YETL"/>
    <property type="match status" value="1"/>
</dbReference>
<dbReference type="InterPro" id="IPR036388">
    <property type="entry name" value="WH-like_DNA-bd_sf"/>
</dbReference>
<dbReference type="GO" id="GO:0006950">
    <property type="term" value="P:response to stress"/>
    <property type="evidence" value="ECO:0007669"/>
    <property type="project" value="TreeGrafter"/>
</dbReference>
<gene>
    <name evidence="2" type="ORF">LM010_03905</name>
</gene>
<name>A0A5P8JNF5_9LACO</name>
<evidence type="ECO:0000313" key="2">
    <source>
        <dbReference type="EMBL" id="QFQ90626.1"/>
    </source>
</evidence>
<sequence>MYKGRSTVEKSLIMHEYLQLLPNVFQDFQSLSANMPLSHLQLVVIDMLSSSGIPLPVKTLRDHVQTSRQQLNAVLNTLQTSGYISRTPNPDDGRSVLITLTPAGQDLNQARWETVASRTKQRLTHLSDEQQLELYYCLHKLNGILKEMSATD</sequence>
<accession>A0A5P8JNF5</accession>
<reference evidence="2 3" key="1">
    <citation type="submission" date="2019-10" db="EMBL/GenBank/DDBJ databases">
        <title>Genome sequencing of Lactobacillus manihotivorans.</title>
        <authorList>
            <person name="Kim K."/>
        </authorList>
    </citation>
    <scope>NUCLEOTIDE SEQUENCE [LARGE SCALE GENOMIC DNA]</scope>
    <source>
        <strain evidence="2 3">LM010</strain>
    </source>
</reference>
<dbReference type="SUPFAM" id="SSF46785">
    <property type="entry name" value="Winged helix' DNA-binding domain"/>
    <property type="match status" value="1"/>
</dbReference>
<dbReference type="PRINTS" id="PR00598">
    <property type="entry name" value="HTHMARR"/>
</dbReference>
<dbReference type="Gene3D" id="1.10.10.10">
    <property type="entry name" value="Winged helix-like DNA-binding domain superfamily/Winged helix DNA-binding domain"/>
    <property type="match status" value="1"/>
</dbReference>
<dbReference type="Pfam" id="PF12802">
    <property type="entry name" value="MarR_2"/>
    <property type="match status" value="1"/>
</dbReference>
<dbReference type="InterPro" id="IPR000835">
    <property type="entry name" value="HTH_MarR-typ"/>
</dbReference>
<dbReference type="GO" id="GO:0003700">
    <property type="term" value="F:DNA-binding transcription factor activity"/>
    <property type="evidence" value="ECO:0007669"/>
    <property type="project" value="InterPro"/>
</dbReference>
<evidence type="ECO:0000259" key="1">
    <source>
        <dbReference type="PROSITE" id="PS50995"/>
    </source>
</evidence>
<dbReference type="PANTHER" id="PTHR33164">
    <property type="entry name" value="TRANSCRIPTIONAL REGULATOR, MARR FAMILY"/>
    <property type="match status" value="1"/>
</dbReference>
<dbReference type="Proteomes" id="UP000388452">
    <property type="component" value="Chromosome"/>
</dbReference>
<feature type="domain" description="HTH marR-type" evidence="1">
    <location>
        <begin position="14"/>
        <end position="143"/>
    </location>
</feature>
<dbReference type="PROSITE" id="PS50995">
    <property type="entry name" value="HTH_MARR_2"/>
    <property type="match status" value="1"/>
</dbReference>
<dbReference type="InterPro" id="IPR036390">
    <property type="entry name" value="WH_DNA-bd_sf"/>
</dbReference>